<dbReference type="InterPro" id="IPR008136">
    <property type="entry name" value="CinA_C"/>
</dbReference>
<dbReference type="Pfam" id="PF02464">
    <property type="entry name" value="CinA"/>
    <property type="match status" value="1"/>
</dbReference>
<evidence type="ECO:0000259" key="1">
    <source>
        <dbReference type="Pfam" id="PF02464"/>
    </source>
</evidence>
<keyword evidence="3" id="KW-1185">Reference proteome</keyword>
<protein>
    <recommendedName>
        <fullName evidence="1">CinA C-terminal domain-containing protein</fullName>
    </recommendedName>
</protein>
<dbReference type="EMBL" id="BAAARI010000011">
    <property type="protein sequence ID" value="GAA2578787.1"/>
    <property type="molecule type" value="Genomic_DNA"/>
</dbReference>
<organism evidence="2 3">
    <name type="scientific">Microbacterium binotii</name>
    <dbReference type="NCBI Taxonomy" id="462710"/>
    <lineage>
        <taxon>Bacteria</taxon>
        <taxon>Bacillati</taxon>
        <taxon>Actinomycetota</taxon>
        <taxon>Actinomycetes</taxon>
        <taxon>Micrococcales</taxon>
        <taxon>Microbacteriaceae</taxon>
        <taxon>Microbacterium</taxon>
    </lineage>
</organism>
<accession>A0ABP6BNI7</accession>
<gene>
    <name evidence="2" type="ORF">GCM10009862_17560</name>
</gene>
<proteinExistence type="predicted"/>
<name>A0ABP6BNI7_9MICO</name>
<comment type="caution">
    <text evidence="2">The sequence shown here is derived from an EMBL/GenBank/DDBJ whole genome shotgun (WGS) entry which is preliminary data.</text>
</comment>
<dbReference type="InterPro" id="IPR036653">
    <property type="entry name" value="CinA-like_C"/>
</dbReference>
<feature type="domain" description="CinA C-terminal" evidence="1">
    <location>
        <begin position="3"/>
        <end position="148"/>
    </location>
</feature>
<sequence>MDVTEKIGDLATDAGIRVAAAESLTGGQVCTALGATPGASEWFAGGVVAYTIETKNLVLGVPTDIDPCSAECARTMAAGVRDALEVDAAVATTGIGGPDPQDGHAPGTVFIGWARGPHAGAREFSFEGDDPEQIVEATTQAALGILAEIVEGLPDDEER</sequence>
<dbReference type="SUPFAM" id="SSF142433">
    <property type="entry name" value="CinA-like"/>
    <property type="match status" value="1"/>
</dbReference>
<reference evidence="3" key="1">
    <citation type="journal article" date="2019" name="Int. J. Syst. Evol. Microbiol.">
        <title>The Global Catalogue of Microorganisms (GCM) 10K type strain sequencing project: providing services to taxonomists for standard genome sequencing and annotation.</title>
        <authorList>
            <consortium name="The Broad Institute Genomics Platform"/>
            <consortium name="The Broad Institute Genome Sequencing Center for Infectious Disease"/>
            <person name="Wu L."/>
            <person name="Ma J."/>
        </authorList>
    </citation>
    <scope>NUCLEOTIDE SEQUENCE [LARGE SCALE GENOMIC DNA]</scope>
    <source>
        <strain evidence="3">JCM 16365</strain>
    </source>
</reference>
<dbReference type="Gene3D" id="3.90.950.20">
    <property type="entry name" value="CinA-like"/>
    <property type="match status" value="1"/>
</dbReference>
<evidence type="ECO:0000313" key="3">
    <source>
        <dbReference type="Proteomes" id="UP001500274"/>
    </source>
</evidence>
<evidence type="ECO:0000313" key="2">
    <source>
        <dbReference type="EMBL" id="GAA2578787.1"/>
    </source>
</evidence>
<dbReference type="NCBIfam" id="TIGR00199">
    <property type="entry name" value="PncC_domain"/>
    <property type="match status" value="1"/>
</dbReference>
<dbReference type="Proteomes" id="UP001500274">
    <property type="component" value="Unassembled WGS sequence"/>
</dbReference>